<evidence type="ECO:0008006" key="4">
    <source>
        <dbReference type="Google" id="ProtNLM"/>
    </source>
</evidence>
<name>A0ABR1TEH0_9PEZI</name>
<feature type="signal peptide" evidence="1">
    <location>
        <begin position="1"/>
        <end position="19"/>
    </location>
</feature>
<dbReference type="Proteomes" id="UP001444661">
    <property type="component" value="Unassembled WGS sequence"/>
</dbReference>
<evidence type="ECO:0000313" key="2">
    <source>
        <dbReference type="EMBL" id="KAK8044391.1"/>
    </source>
</evidence>
<sequence>MKSFFAVLLSFLVCFGTSANANANAASNLTQILSTLPDGGYIMDMGVDANGLFAVTDLDGNPVPGSPFTIDLNSVPPPGPANGTSINTKDQWGCTAPNEWVDWDSWKAAGGELAFWCSAGNVVPKKKVLSWTYNGNMAYICNYAGDQNCDGNEYWNYMQTIADQCSFTGCGWFLQGSGDKSYGRGLKKGLSDPYYICYNT</sequence>
<keyword evidence="3" id="KW-1185">Reference proteome</keyword>
<evidence type="ECO:0000256" key="1">
    <source>
        <dbReference type="SAM" id="SignalP"/>
    </source>
</evidence>
<keyword evidence="1" id="KW-0732">Signal</keyword>
<feature type="chain" id="PRO_5046812218" description="Ig-like domain-containing protein" evidence="1">
    <location>
        <begin position="20"/>
        <end position="200"/>
    </location>
</feature>
<accession>A0ABR1TEH0</accession>
<evidence type="ECO:0000313" key="3">
    <source>
        <dbReference type="Proteomes" id="UP001444661"/>
    </source>
</evidence>
<gene>
    <name evidence="2" type="ORF">PG993_004415</name>
</gene>
<organism evidence="2 3">
    <name type="scientific">Apiospora rasikravindrae</name>
    <dbReference type="NCBI Taxonomy" id="990691"/>
    <lineage>
        <taxon>Eukaryota</taxon>
        <taxon>Fungi</taxon>
        <taxon>Dikarya</taxon>
        <taxon>Ascomycota</taxon>
        <taxon>Pezizomycotina</taxon>
        <taxon>Sordariomycetes</taxon>
        <taxon>Xylariomycetidae</taxon>
        <taxon>Amphisphaeriales</taxon>
        <taxon>Apiosporaceae</taxon>
        <taxon>Apiospora</taxon>
    </lineage>
</organism>
<dbReference type="EMBL" id="JAQQWK010000003">
    <property type="protein sequence ID" value="KAK8044391.1"/>
    <property type="molecule type" value="Genomic_DNA"/>
</dbReference>
<reference evidence="2 3" key="1">
    <citation type="submission" date="2023-01" db="EMBL/GenBank/DDBJ databases">
        <title>Analysis of 21 Apiospora genomes using comparative genomics revels a genus with tremendous synthesis potential of carbohydrate active enzymes and secondary metabolites.</title>
        <authorList>
            <person name="Sorensen T."/>
        </authorList>
    </citation>
    <scope>NUCLEOTIDE SEQUENCE [LARGE SCALE GENOMIC DNA]</scope>
    <source>
        <strain evidence="2 3">CBS 33761</strain>
    </source>
</reference>
<proteinExistence type="predicted"/>
<comment type="caution">
    <text evidence="2">The sequence shown here is derived from an EMBL/GenBank/DDBJ whole genome shotgun (WGS) entry which is preliminary data.</text>
</comment>
<protein>
    <recommendedName>
        <fullName evidence="4">Ig-like domain-containing protein</fullName>
    </recommendedName>
</protein>